<keyword evidence="5" id="KW-0472">Membrane</keyword>
<protein>
    <submittedName>
        <fullName evidence="7">Glycerol dehydrogenase</fullName>
    </submittedName>
</protein>
<feature type="transmembrane region" description="Helical" evidence="5">
    <location>
        <begin position="69"/>
        <end position="85"/>
    </location>
</feature>
<feature type="region of interest" description="Disordered" evidence="4">
    <location>
        <begin position="274"/>
        <end position="298"/>
    </location>
</feature>
<keyword evidence="3" id="KW-0560">Oxidoreductase</keyword>
<proteinExistence type="inferred from homology"/>
<dbReference type="KEGG" id="ery:CP97_15019"/>
<dbReference type="NCBIfam" id="TIGR03074">
    <property type="entry name" value="PQQ_membr_DH"/>
    <property type="match status" value="1"/>
</dbReference>
<dbReference type="GO" id="GO:0008876">
    <property type="term" value="F:quinoprotein glucose dehydrogenase activity"/>
    <property type="evidence" value="ECO:0007669"/>
    <property type="project" value="TreeGrafter"/>
</dbReference>
<dbReference type="OrthoDB" id="9794322at2"/>
<dbReference type="InterPro" id="IPR017511">
    <property type="entry name" value="PQQ_mDH"/>
</dbReference>
<dbReference type="InterPro" id="IPR002372">
    <property type="entry name" value="PQQ_rpt_dom"/>
</dbReference>
<keyword evidence="8" id="KW-1185">Reference proteome</keyword>
<keyword evidence="7" id="KW-0614">Plasmid</keyword>
<dbReference type="InterPro" id="IPR018391">
    <property type="entry name" value="PQQ_b-propeller_rpt"/>
</dbReference>
<keyword evidence="5" id="KW-0812">Transmembrane</keyword>
<feature type="transmembrane region" description="Helical" evidence="5">
    <location>
        <begin position="20"/>
        <end position="39"/>
    </location>
</feature>
<dbReference type="InterPro" id="IPR011047">
    <property type="entry name" value="Quinoprotein_ADH-like_sf"/>
</dbReference>
<feature type="compositionally biased region" description="Gly residues" evidence="4">
    <location>
        <begin position="655"/>
        <end position="664"/>
    </location>
</feature>
<feature type="transmembrane region" description="Helical" evidence="5">
    <location>
        <begin position="123"/>
        <end position="142"/>
    </location>
</feature>
<dbReference type="Gene3D" id="2.140.10.10">
    <property type="entry name" value="Quinoprotein alcohol dehydrogenase-like superfamily"/>
    <property type="match status" value="2"/>
</dbReference>
<evidence type="ECO:0000313" key="7">
    <source>
        <dbReference type="EMBL" id="ANC50710.1"/>
    </source>
</evidence>
<dbReference type="PANTHER" id="PTHR32303">
    <property type="entry name" value="QUINOPROTEIN ALCOHOL DEHYDROGENASE (CYTOCHROME C)"/>
    <property type="match status" value="1"/>
</dbReference>
<feature type="compositionally biased region" description="Polar residues" evidence="4">
    <location>
        <begin position="279"/>
        <end position="295"/>
    </location>
</feature>
<comment type="cofactor">
    <cofactor evidence="1">
        <name>pyrroloquinoline quinone</name>
        <dbReference type="ChEBI" id="CHEBI:58442"/>
    </cofactor>
</comment>
<comment type="similarity">
    <text evidence="2">Belongs to the bacterial PQQ dehydrogenase family.</text>
</comment>
<gene>
    <name evidence="7" type="ORF">CP97_15019</name>
</gene>
<geneLocation type="plasmid" evidence="8"/>
<feature type="transmembrane region" description="Helical" evidence="5">
    <location>
        <begin position="45"/>
        <end position="62"/>
    </location>
</feature>
<dbReference type="Pfam" id="PF01011">
    <property type="entry name" value="PQQ"/>
    <property type="match status" value="1"/>
</dbReference>
<dbReference type="AlphaFoldDB" id="A0A161IUQ1"/>
<dbReference type="RefSeq" id="WP_063612664.1">
    <property type="nucleotide sequence ID" value="NZ_CP015441.1"/>
</dbReference>
<organism evidence="7 8">
    <name type="scientific">Aurantiacibacter atlanticus</name>
    <dbReference type="NCBI Taxonomy" id="1648404"/>
    <lineage>
        <taxon>Bacteria</taxon>
        <taxon>Pseudomonadati</taxon>
        <taxon>Pseudomonadota</taxon>
        <taxon>Alphaproteobacteria</taxon>
        <taxon>Sphingomonadales</taxon>
        <taxon>Erythrobacteraceae</taxon>
        <taxon>Aurantiacibacter</taxon>
    </lineage>
</organism>
<dbReference type="EMBL" id="CP015441">
    <property type="protein sequence ID" value="ANC50710.1"/>
    <property type="molecule type" value="Genomic_DNA"/>
</dbReference>
<feature type="transmembrane region" description="Helical" evidence="5">
    <location>
        <begin position="91"/>
        <end position="111"/>
    </location>
</feature>
<evidence type="ECO:0000256" key="4">
    <source>
        <dbReference type="SAM" id="MobiDB-lite"/>
    </source>
</evidence>
<dbReference type="GO" id="GO:0048038">
    <property type="term" value="F:quinone binding"/>
    <property type="evidence" value="ECO:0007669"/>
    <property type="project" value="InterPro"/>
</dbReference>
<dbReference type="GO" id="GO:0016020">
    <property type="term" value="C:membrane"/>
    <property type="evidence" value="ECO:0007669"/>
    <property type="project" value="InterPro"/>
</dbReference>
<dbReference type="SUPFAM" id="SSF50998">
    <property type="entry name" value="Quinoprotein alcohol dehydrogenase-like"/>
    <property type="match status" value="1"/>
</dbReference>
<sequence>MNSSEQTAPHRKVSILPRIVAILIGLIGATLFAGGIWLAILGGSLYYGLTGAALLASAYFIFRGKALGAWIYVGIYMVTVPWALWESGNDPWALVPRLVGPTVLLALVALVSPRLYRPTRWPVALAGAGGAVVFLAVALWVASASGPDPVRGELPIAQAGIEFEDVGVDWPAWGGTHSGQRYSQLDQITPANVGGLKRAWIAHTGDLPLGAGEGKYAPETTPLKIGDRLYLCSAMNILIALDAQTGAEIWRHDPQVSTAAIPYSASCRGVTAYTRPRDSGTQLSGGAQGSPSQNGGAPLVPSRAAANCAMRIIEGTLDGRLIAVDAETGRPCADFGVNGEVDIKEGMGQTYPGMVAITAPPVIVRGNIVTGHQVLDGQRNSAPSGVIQAFDAVTGERAWAWDMGRPGEFGEPAPGEQFTRGTPNMWTTASADEEFGLVYLPMGNSAVDYWSSDRSPQENEFSTALVALDGETGEPRWRFQTVYKDVWDYDLGSQATLVDLPGGTPAIILPSKQGEIYILDRRTGRPLHTVIERAVPQGGVEPAERTATQPYSGFATLRRPSLEERDMWGMTPIDQMICRIQYRQSAYDGYYTPPTSDRRWIQYPGYNGGSDWGSVAIDPRRGVIYANYNDMPNHNRLVPRAVADEKGWEPRGPQGNQGGGGSEGEGSPQTGTPFAIDVNAGWRLGLTGLLCKEPPYGGIRAIDMSSGETLWDRPFGSARANGPWGLALGIPFTIGTPNNGGGVVTAGGLLFIAATTDNLIRAIDVETGETVWTDVLPGGGQANVMTYSQDGRQYVVVMAGGHHFMKTPVSDAIVAYALPWN</sequence>
<evidence type="ECO:0000256" key="1">
    <source>
        <dbReference type="ARBA" id="ARBA00001931"/>
    </source>
</evidence>
<dbReference type="CDD" id="cd10280">
    <property type="entry name" value="PQQ_mGDH"/>
    <property type="match status" value="1"/>
</dbReference>
<evidence type="ECO:0000256" key="5">
    <source>
        <dbReference type="SAM" id="Phobius"/>
    </source>
</evidence>
<keyword evidence="5" id="KW-1133">Transmembrane helix</keyword>
<evidence type="ECO:0000313" key="8">
    <source>
        <dbReference type="Proteomes" id="UP000059113"/>
    </source>
</evidence>
<dbReference type="PANTHER" id="PTHR32303:SF4">
    <property type="entry name" value="QUINOPROTEIN GLUCOSE DEHYDROGENASE"/>
    <property type="match status" value="1"/>
</dbReference>
<feature type="region of interest" description="Disordered" evidence="4">
    <location>
        <begin position="646"/>
        <end position="674"/>
    </location>
</feature>
<name>A0A161IUQ1_9SPHN</name>
<evidence type="ECO:0000256" key="2">
    <source>
        <dbReference type="ARBA" id="ARBA00008156"/>
    </source>
</evidence>
<reference evidence="7 8" key="1">
    <citation type="submission" date="2016-04" db="EMBL/GenBank/DDBJ databases">
        <title>The complete genome sequence of Erythrobacter atlanticus s21-N3.</title>
        <authorList>
            <person name="Wang W."/>
            <person name="Wang L."/>
            <person name="Zhuang L."/>
            <person name="Shao Z."/>
        </authorList>
    </citation>
    <scope>NUCLEOTIDE SEQUENCE [LARGE SCALE GENOMIC DNA]</scope>
    <source>
        <strain evidence="8">s21-N3</strain>
        <plasmid evidence="8">Plasmid</plasmid>
    </source>
</reference>
<evidence type="ECO:0000256" key="3">
    <source>
        <dbReference type="ARBA" id="ARBA00023002"/>
    </source>
</evidence>
<evidence type="ECO:0000259" key="6">
    <source>
        <dbReference type="Pfam" id="PF01011"/>
    </source>
</evidence>
<dbReference type="Proteomes" id="UP000059113">
    <property type="component" value="Plasmid"/>
</dbReference>
<accession>A0A161IUQ1</accession>
<feature type="domain" description="Pyrrolo-quinoline quinone repeat" evidence="6">
    <location>
        <begin position="170"/>
        <end position="795"/>
    </location>
</feature>
<dbReference type="SMART" id="SM00564">
    <property type="entry name" value="PQQ"/>
    <property type="match status" value="6"/>
</dbReference>